<dbReference type="Proteomes" id="UP000269669">
    <property type="component" value="Unassembled WGS sequence"/>
</dbReference>
<dbReference type="EMBL" id="RSDW01000001">
    <property type="protein sequence ID" value="RSL15860.1"/>
    <property type="molecule type" value="Genomic_DNA"/>
</dbReference>
<name>A0A428MGA4_9BACT</name>
<comment type="caution">
    <text evidence="1">The sequence shown here is derived from an EMBL/GenBank/DDBJ whole genome shotgun (WGS) entry which is preliminary data.</text>
</comment>
<dbReference type="OrthoDB" id="122957at2"/>
<evidence type="ECO:0000313" key="2">
    <source>
        <dbReference type="Proteomes" id="UP000269669"/>
    </source>
</evidence>
<reference evidence="1 2" key="1">
    <citation type="submission" date="2018-12" db="EMBL/GenBank/DDBJ databases">
        <title>Sequencing of bacterial isolates from soil warming experiment in Harvard Forest, Massachusetts, USA.</title>
        <authorList>
            <person name="Deangelis K."/>
        </authorList>
    </citation>
    <scope>NUCLEOTIDE SEQUENCE [LARGE SCALE GENOMIC DNA]</scope>
    <source>
        <strain evidence="1 2">EB153</strain>
    </source>
</reference>
<sequence length="99" mass="11376">MTDFIFPDPETMTIAEFEQYLPDLFAATNGRVSTDPRLQSFLQKNPDCAALVRDLETIAEHAKSLFEPVYEPSDNVWDNIKIKLHQNNNEDDLPLVRPL</sequence>
<dbReference type="RefSeq" id="WP_125484549.1">
    <property type="nucleotide sequence ID" value="NZ_RSDW01000001.1"/>
</dbReference>
<protein>
    <submittedName>
        <fullName evidence="1">Uncharacterized protein</fullName>
    </submittedName>
</protein>
<keyword evidence="2" id="KW-1185">Reference proteome</keyword>
<proteinExistence type="predicted"/>
<accession>A0A428MGA4</accession>
<evidence type="ECO:0000313" key="1">
    <source>
        <dbReference type="EMBL" id="RSL15860.1"/>
    </source>
</evidence>
<organism evidence="1 2">
    <name type="scientific">Edaphobacter aggregans</name>
    <dbReference type="NCBI Taxonomy" id="570835"/>
    <lineage>
        <taxon>Bacteria</taxon>
        <taxon>Pseudomonadati</taxon>
        <taxon>Acidobacteriota</taxon>
        <taxon>Terriglobia</taxon>
        <taxon>Terriglobales</taxon>
        <taxon>Acidobacteriaceae</taxon>
        <taxon>Edaphobacter</taxon>
    </lineage>
</organism>
<gene>
    <name evidence="1" type="ORF">EDE15_1366</name>
</gene>
<dbReference type="AlphaFoldDB" id="A0A428MGA4"/>